<dbReference type="EMBL" id="JAJVCN010000004">
    <property type="protein sequence ID" value="MCE7010213.1"/>
    <property type="molecule type" value="Genomic_DNA"/>
</dbReference>
<keyword evidence="4" id="KW-1185">Reference proteome</keyword>
<dbReference type="InterPro" id="IPR051333">
    <property type="entry name" value="CLIP_Serine_Protease"/>
</dbReference>
<protein>
    <submittedName>
        <fullName evidence="3">Trypsin-like serine protease</fullName>
        <ecNumber evidence="3">3.4.21.-</ecNumber>
    </submittedName>
</protein>
<proteinExistence type="predicted"/>
<feature type="chain" id="PRO_5046507392" evidence="1">
    <location>
        <begin position="22"/>
        <end position="244"/>
    </location>
</feature>
<dbReference type="SMART" id="SM00020">
    <property type="entry name" value="Tryp_SPc"/>
    <property type="match status" value="1"/>
</dbReference>
<name>A0ABS8ZSJ1_9PSEU</name>
<dbReference type="PANTHER" id="PTHR24260">
    <property type="match status" value="1"/>
</dbReference>
<dbReference type="InterPro" id="IPR043504">
    <property type="entry name" value="Peptidase_S1_PA_chymotrypsin"/>
</dbReference>
<evidence type="ECO:0000313" key="3">
    <source>
        <dbReference type="EMBL" id="MCE7010213.1"/>
    </source>
</evidence>
<keyword evidence="3" id="KW-0378">Hydrolase</keyword>
<organism evidence="3 4">
    <name type="scientific">Kibdelosporangium philippinense</name>
    <dbReference type="NCBI Taxonomy" id="211113"/>
    <lineage>
        <taxon>Bacteria</taxon>
        <taxon>Bacillati</taxon>
        <taxon>Actinomycetota</taxon>
        <taxon>Actinomycetes</taxon>
        <taxon>Pseudonocardiales</taxon>
        <taxon>Pseudonocardiaceae</taxon>
        <taxon>Kibdelosporangium</taxon>
    </lineage>
</organism>
<dbReference type="PROSITE" id="PS50240">
    <property type="entry name" value="TRYPSIN_DOM"/>
    <property type="match status" value="1"/>
</dbReference>
<dbReference type="PRINTS" id="PR00722">
    <property type="entry name" value="CHYMOTRYPSIN"/>
</dbReference>
<feature type="signal peptide" evidence="1">
    <location>
        <begin position="1"/>
        <end position="21"/>
    </location>
</feature>
<evidence type="ECO:0000256" key="1">
    <source>
        <dbReference type="SAM" id="SignalP"/>
    </source>
</evidence>
<comment type="caution">
    <text evidence="3">The sequence shown here is derived from an EMBL/GenBank/DDBJ whole genome shotgun (WGS) entry which is preliminary data.</text>
</comment>
<evidence type="ECO:0000313" key="4">
    <source>
        <dbReference type="Proteomes" id="UP001521150"/>
    </source>
</evidence>
<reference evidence="3 4" key="1">
    <citation type="submission" date="2021-12" db="EMBL/GenBank/DDBJ databases">
        <title>Genome sequence of Kibdelosporangium philippinense ATCC 49844.</title>
        <authorList>
            <person name="Fedorov E.A."/>
            <person name="Omeragic M."/>
            <person name="Shalygina K.F."/>
            <person name="Maclea K.S."/>
        </authorList>
    </citation>
    <scope>NUCLEOTIDE SEQUENCE [LARGE SCALE GENOMIC DNA]</scope>
    <source>
        <strain evidence="3 4">ATCC 49844</strain>
    </source>
</reference>
<dbReference type="Proteomes" id="UP001521150">
    <property type="component" value="Unassembled WGS sequence"/>
</dbReference>
<dbReference type="InterPro" id="IPR001314">
    <property type="entry name" value="Peptidase_S1A"/>
</dbReference>
<dbReference type="PANTHER" id="PTHR24260:SF132">
    <property type="entry name" value="PEPTIDASE S1 DOMAIN-CONTAINING PROTEIN"/>
    <property type="match status" value="1"/>
</dbReference>
<dbReference type="InterPro" id="IPR009003">
    <property type="entry name" value="Peptidase_S1_PA"/>
</dbReference>
<evidence type="ECO:0000259" key="2">
    <source>
        <dbReference type="PROSITE" id="PS50240"/>
    </source>
</evidence>
<gene>
    <name evidence="3" type="ORF">LWC34_46535</name>
</gene>
<dbReference type="Gene3D" id="2.40.10.10">
    <property type="entry name" value="Trypsin-like serine proteases"/>
    <property type="match status" value="2"/>
</dbReference>
<dbReference type="Pfam" id="PF00089">
    <property type="entry name" value="Trypsin"/>
    <property type="match status" value="1"/>
</dbReference>
<dbReference type="EC" id="3.4.21.-" evidence="3"/>
<sequence length="244" mass="26241">MRFMKSIPMLAAALAFGGVMAAPPAQAIVDGVESRHLQGAVQIFNGQNLTCGGTLVARRFVVTARHCFFSSAGRRLSLRNFRVRVGDHRLGQGDQHNVCETYEKVGVSTGDGPGGQAQGAFSDILVIQLREDVNQANQIAPVGNQLPAVNDNVAVKGWGHRGDMKVATMRVQALNREIDNVPDAMDLRRGNGITQNGDSGGPVMLGNQLVGVISEFEDNPQSTLAVEVQPYHDWIEQTLHSNAC</sequence>
<dbReference type="InterPro" id="IPR001254">
    <property type="entry name" value="Trypsin_dom"/>
</dbReference>
<keyword evidence="1" id="KW-0732">Signal</keyword>
<accession>A0ABS8ZSJ1</accession>
<feature type="domain" description="Peptidase S1" evidence="2">
    <location>
        <begin position="15"/>
        <end position="240"/>
    </location>
</feature>
<dbReference type="RefSeq" id="WP_233731711.1">
    <property type="nucleotide sequence ID" value="NZ_JAJVCN010000004.1"/>
</dbReference>
<dbReference type="GO" id="GO:0016787">
    <property type="term" value="F:hydrolase activity"/>
    <property type="evidence" value="ECO:0007669"/>
    <property type="project" value="UniProtKB-KW"/>
</dbReference>
<dbReference type="SUPFAM" id="SSF50494">
    <property type="entry name" value="Trypsin-like serine proteases"/>
    <property type="match status" value="1"/>
</dbReference>